<dbReference type="PROSITE" id="PS50056">
    <property type="entry name" value="TYR_PHOSPHATASE_2"/>
    <property type="match status" value="1"/>
</dbReference>
<dbReference type="InterPro" id="IPR016130">
    <property type="entry name" value="Tyr_Pase_AS"/>
</dbReference>
<dbReference type="HOGENOM" id="CLU_057546_1_3_1"/>
<dbReference type="Pfam" id="PF13350">
    <property type="entry name" value="Y_phosphatase3"/>
    <property type="match status" value="1"/>
</dbReference>
<evidence type="ECO:0000313" key="3">
    <source>
        <dbReference type="Proteomes" id="UP000039046"/>
    </source>
</evidence>
<dbReference type="AlphaFoldDB" id="A0A0A1TGT1"/>
<dbReference type="PANTHER" id="PTHR31126:SF1">
    <property type="entry name" value="TYROSINE SPECIFIC PROTEIN PHOSPHATASES DOMAIN-CONTAINING PROTEIN"/>
    <property type="match status" value="1"/>
</dbReference>
<proteinExistence type="predicted"/>
<protein>
    <recommendedName>
        <fullName evidence="1">Tyrosine specific protein phosphatases domain-containing protein</fullName>
    </recommendedName>
</protein>
<dbReference type="Gene3D" id="3.90.190.10">
    <property type="entry name" value="Protein tyrosine phosphatase superfamily"/>
    <property type="match status" value="1"/>
</dbReference>
<dbReference type="InterPro" id="IPR000387">
    <property type="entry name" value="Tyr_Pase_dom"/>
</dbReference>
<evidence type="ECO:0000259" key="1">
    <source>
        <dbReference type="PROSITE" id="PS50056"/>
    </source>
</evidence>
<reference evidence="2 3" key="1">
    <citation type="journal article" date="2015" name="Genome Announc.">
        <title>Draft Genome Sequence and Gene Annotation of the Entomopathogenic Fungus Verticillium hemipterigenum.</title>
        <authorList>
            <person name="Horn F."/>
            <person name="Habel A."/>
            <person name="Scharf D.H."/>
            <person name="Dworschak J."/>
            <person name="Brakhage A.A."/>
            <person name="Guthke R."/>
            <person name="Hertweck C."/>
            <person name="Linde J."/>
        </authorList>
    </citation>
    <scope>NUCLEOTIDE SEQUENCE [LARGE SCALE GENOMIC DNA]</scope>
</reference>
<dbReference type="InterPro" id="IPR026893">
    <property type="entry name" value="Tyr/Ser_Pase_IphP-type"/>
</dbReference>
<dbReference type="Proteomes" id="UP000039046">
    <property type="component" value="Unassembled WGS sequence"/>
</dbReference>
<dbReference type="PANTHER" id="PTHR31126">
    <property type="entry name" value="TYROSINE-PROTEIN PHOSPHATASE"/>
    <property type="match status" value="1"/>
</dbReference>
<dbReference type="GO" id="GO:0004721">
    <property type="term" value="F:phosphoprotein phosphatase activity"/>
    <property type="evidence" value="ECO:0007669"/>
    <property type="project" value="InterPro"/>
</dbReference>
<dbReference type="EMBL" id="CDHN01000002">
    <property type="protein sequence ID" value="CEJ89518.1"/>
    <property type="molecule type" value="Genomic_DNA"/>
</dbReference>
<keyword evidence="3" id="KW-1185">Reference proteome</keyword>
<dbReference type="PROSITE" id="PS00383">
    <property type="entry name" value="TYR_PHOSPHATASE_1"/>
    <property type="match status" value="1"/>
</dbReference>
<accession>A0A0A1TGT1</accession>
<dbReference type="SUPFAM" id="SSF52799">
    <property type="entry name" value="(Phosphotyrosine protein) phosphatases II"/>
    <property type="match status" value="1"/>
</dbReference>
<feature type="domain" description="Tyrosine specific protein phosphatases" evidence="1">
    <location>
        <begin position="134"/>
        <end position="173"/>
    </location>
</feature>
<name>A0A0A1TGT1_9HYPO</name>
<dbReference type="OrthoDB" id="449382at2759"/>
<sequence length="269" mass="29047">MRDLNPVRTIPNLRDLGGVPASANRVIRSGIVFRAAAPSSAAEHNESISAALTERKIQNTYDLRSLVEVARYDQSNEHASGILPPGVERIPVPVFKDQDYSPEANAVRFKDYADEDSIRGFTAAYKAILEAGSPAFGTILKHLAVAPPATPAPLLVHCTAGKDRTGVIAAIILSLCGVKDEAIAEEYGLTQEGLTEWRAMATARLLNHPALKDNPDGIARMLSAKPENMLAALKMLREEYGSVEDYVVNKCGLTTAEVTQLRENMTVPA</sequence>
<organism evidence="2 3">
    <name type="scientific">[Torrubiella] hemipterigena</name>
    <dbReference type="NCBI Taxonomy" id="1531966"/>
    <lineage>
        <taxon>Eukaryota</taxon>
        <taxon>Fungi</taxon>
        <taxon>Dikarya</taxon>
        <taxon>Ascomycota</taxon>
        <taxon>Pezizomycotina</taxon>
        <taxon>Sordariomycetes</taxon>
        <taxon>Hypocreomycetidae</taxon>
        <taxon>Hypocreales</taxon>
        <taxon>Clavicipitaceae</taxon>
        <taxon>Clavicipitaceae incertae sedis</taxon>
        <taxon>'Torrubiella' clade</taxon>
    </lineage>
</organism>
<evidence type="ECO:0000313" key="2">
    <source>
        <dbReference type="EMBL" id="CEJ89518.1"/>
    </source>
</evidence>
<gene>
    <name evidence="2" type="ORF">VHEMI05359</name>
</gene>
<dbReference type="InterPro" id="IPR029021">
    <property type="entry name" value="Prot-tyrosine_phosphatase-like"/>
</dbReference>